<evidence type="ECO:0000313" key="2">
    <source>
        <dbReference type="EMBL" id="KPC62664.1"/>
    </source>
</evidence>
<proteinExistence type="predicted"/>
<sequence length="138" mass="14916">MGNRADDEGTDVEIYRKPLSDTIHADTPTSAPDKLLALLDSLGLERKTEVTAGPVYVWHEVPSHLSEEEKKQLATRAVPSLLLAGYVVNIPDDLFDPAAYRNAVAQIRNHRAPTPPARPHPAGPATPADSRAAAPARR</sequence>
<organism evidence="2 3">
    <name type="scientific">Streptomyces chattanoogensis</name>
    <dbReference type="NCBI Taxonomy" id="66876"/>
    <lineage>
        <taxon>Bacteria</taxon>
        <taxon>Bacillati</taxon>
        <taxon>Actinomycetota</taxon>
        <taxon>Actinomycetes</taxon>
        <taxon>Kitasatosporales</taxon>
        <taxon>Streptomycetaceae</taxon>
        <taxon>Streptomyces</taxon>
    </lineage>
</organism>
<dbReference type="EMBL" id="LGKG01000137">
    <property type="protein sequence ID" value="KPC62664.1"/>
    <property type="molecule type" value="Genomic_DNA"/>
</dbReference>
<evidence type="ECO:0000313" key="3">
    <source>
        <dbReference type="Proteomes" id="UP000037982"/>
    </source>
</evidence>
<feature type="compositionally biased region" description="Pro residues" evidence="1">
    <location>
        <begin position="113"/>
        <end position="124"/>
    </location>
</feature>
<evidence type="ECO:0000256" key="1">
    <source>
        <dbReference type="SAM" id="MobiDB-lite"/>
    </source>
</evidence>
<dbReference type="RefSeq" id="WP_063788488.1">
    <property type="nucleotide sequence ID" value="NZ_LGKG01000137.1"/>
</dbReference>
<feature type="region of interest" description="Disordered" evidence="1">
    <location>
        <begin position="107"/>
        <end position="138"/>
    </location>
</feature>
<comment type="caution">
    <text evidence="2">The sequence shown here is derived from an EMBL/GenBank/DDBJ whole genome shotgun (WGS) entry which is preliminary data.</text>
</comment>
<accession>A0A0N0XUS6</accession>
<dbReference type="Proteomes" id="UP000037982">
    <property type="component" value="Unassembled WGS sequence"/>
</dbReference>
<feature type="compositionally biased region" description="Low complexity" evidence="1">
    <location>
        <begin position="125"/>
        <end position="138"/>
    </location>
</feature>
<keyword evidence="3" id="KW-1185">Reference proteome</keyword>
<reference evidence="3" key="1">
    <citation type="submission" date="2015-07" db="EMBL/GenBank/DDBJ databases">
        <authorList>
            <person name="Ju K.-S."/>
            <person name="Doroghazi J.R."/>
            <person name="Metcalf W.W."/>
        </authorList>
    </citation>
    <scope>NUCLEOTIDE SEQUENCE [LARGE SCALE GENOMIC DNA]</scope>
    <source>
        <strain evidence="3">NRRL ISP-5002</strain>
    </source>
</reference>
<name>A0A0N0XUS6_9ACTN</name>
<gene>
    <name evidence="2" type="ORF">ADL29_18125</name>
</gene>
<dbReference type="AlphaFoldDB" id="A0A0N0XUS6"/>
<dbReference type="PATRIC" id="fig|66876.3.peg.3961"/>
<protein>
    <submittedName>
        <fullName evidence="2">Uncharacterized protein</fullName>
    </submittedName>
</protein>